<dbReference type="AlphaFoldDB" id="A0A0F9P1R5"/>
<name>A0A0F9P1R5_9ZZZZ</name>
<proteinExistence type="predicted"/>
<dbReference type="EMBL" id="LAZR01006059">
    <property type="protein sequence ID" value="KKM95045.1"/>
    <property type="molecule type" value="Genomic_DNA"/>
</dbReference>
<accession>A0A0F9P1R5</accession>
<gene>
    <name evidence="1" type="ORF">LCGC14_1192100</name>
</gene>
<comment type="caution">
    <text evidence="1">The sequence shown here is derived from an EMBL/GenBank/DDBJ whole genome shotgun (WGS) entry which is preliminary data.</text>
</comment>
<sequence>MHINLICAPWVFVAQTTLQEKWGAIVWVEWVQDTLALGKEAAKDYSPESLGGYLSKLEQCVPTDRRVSYSKGWPKMPKPSHLKGEIKWIRMTQDDRDQLRLYLRTEMLTEITPGEWVLNPSRSDIPPCDCFQLALDLPLPPLPPVADP</sequence>
<protein>
    <submittedName>
        <fullName evidence="1">Uncharacterized protein</fullName>
    </submittedName>
</protein>
<evidence type="ECO:0000313" key="1">
    <source>
        <dbReference type="EMBL" id="KKM95045.1"/>
    </source>
</evidence>
<reference evidence="1" key="1">
    <citation type="journal article" date="2015" name="Nature">
        <title>Complex archaea that bridge the gap between prokaryotes and eukaryotes.</title>
        <authorList>
            <person name="Spang A."/>
            <person name="Saw J.H."/>
            <person name="Jorgensen S.L."/>
            <person name="Zaremba-Niedzwiedzka K."/>
            <person name="Martijn J."/>
            <person name="Lind A.E."/>
            <person name="van Eijk R."/>
            <person name="Schleper C."/>
            <person name="Guy L."/>
            <person name="Ettema T.J."/>
        </authorList>
    </citation>
    <scope>NUCLEOTIDE SEQUENCE</scope>
</reference>
<organism evidence="1">
    <name type="scientific">marine sediment metagenome</name>
    <dbReference type="NCBI Taxonomy" id="412755"/>
    <lineage>
        <taxon>unclassified sequences</taxon>
        <taxon>metagenomes</taxon>
        <taxon>ecological metagenomes</taxon>
    </lineage>
</organism>